<reference evidence="1 2" key="1">
    <citation type="submission" date="2013-09" db="EMBL/GenBank/DDBJ databases">
        <title>Genome sequencing of Arenimonas oryziterrae.</title>
        <authorList>
            <person name="Chen F."/>
            <person name="Wang G."/>
        </authorList>
    </citation>
    <scope>NUCLEOTIDE SEQUENCE [LARGE SCALE GENOMIC DNA]</scope>
    <source>
        <strain evidence="1 2">YC6267</strain>
    </source>
</reference>
<organism evidence="1 2">
    <name type="scientific">Arenimonas oryziterrae DSM 21050 = YC6267</name>
    <dbReference type="NCBI Taxonomy" id="1121015"/>
    <lineage>
        <taxon>Bacteria</taxon>
        <taxon>Pseudomonadati</taxon>
        <taxon>Pseudomonadota</taxon>
        <taxon>Gammaproteobacteria</taxon>
        <taxon>Lysobacterales</taxon>
        <taxon>Lysobacteraceae</taxon>
        <taxon>Arenimonas</taxon>
    </lineage>
</organism>
<dbReference type="EMBL" id="AVCI01000005">
    <property type="protein sequence ID" value="KFN43574.1"/>
    <property type="molecule type" value="Genomic_DNA"/>
</dbReference>
<keyword evidence="2" id="KW-1185">Reference proteome</keyword>
<dbReference type="Proteomes" id="UP000029385">
    <property type="component" value="Unassembled WGS sequence"/>
</dbReference>
<evidence type="ECO:0000313" key="2">
    <source>
        <dbReference type="Proteomes" id="UP000029385"/>
    </source>
</evidence>
<comment type="caution">
    <text evidence="1">The sequence shown here is derived from an EMBL/GenBank/DDBJ whole genome shotgun (WGS) entry which is preliminary data.</text>
</comment>
<gene>
    <name evidence="1" type="ORF">N789_09880</name>
</gene>
<proteinExistence type="predicted"/>
<sequence length="31" mass="3138">MAPGDTLKSLKMQDLAGSAIMAGFNQLPGSS</sequence>
<accession>A0A091AY56</accession>
<dbReference type="AlphaFoldDB" id="A0A091AY56"/>
<protein>
    <submittedName>
        <fullName evidence="1">Uncharacterized protein</fullName>
    </submittedName>
</protein>
<name>A0A091AY56_9GAMM</name>
<evidence type="ECO:0000313" key="1">
    <source>
        <dbReference type="EMBL" id="KFN43574.1"/>
    </source>
</evidence>